<organism evidence="1 2">
    <name type="scientific">Cordylochernes scorpioides</name>
    <dbReference type="NCBI Taxonomy" id="51811"/>
    <lineage>
        <taxon>Eukaryota</taxon>
        <taxon>Metazoa</taxon>
        <taxon>Ecdysozoa</taxon>
        <taxon>Arthropoda</taxon>
        <taxon>Chelicerata</taxon>
        <taxon>Arachnida</taxon>
        <taxon>Pseudoscorpiones</taxon>
        <taxon>Cheliferoidea</taxon>
        <taxon>Chernetidae</taxon>
        <taxon>Cordylochernes</taxon>
    </lineage>
</organism>
<dbReference type="EMBL" id="CP092870">
    <property type="protein sequence ID" value="UYV71567.1"/>
    <property type="molecule type" value="Genomic_DNA"/>
</dbReference>
<reference evidence="1 2" key="1">
    <citation type="submission" date="2022-01" db="EMBL/GenBank/DDBJ databases">
        <title>A chromosomal length assembly of Cordylochernes scorpioides.</title>
        <authorList>
            <person name="Zeh D."/>
            <person name="Zeh J."/>
        </authorList>
    </citation>
    <scope>NUCLEOTIDE SEQUENCE [LARGE SCALE GENOMIC DNA]</scope>
    <source>
        <strain evidence="1">IN4F17</strain>
        <tissue evidence="1">Whole Body</tissue>
    </source>
</reference>
<keyword evidence="2" id="KW-1185">Reference proteome</keyword>
<evidence type="ECO:0008006" key="3">
    <source>
        <dbReference type="Google" id="ProtNLM"/>
    </source>
</evidence>
<gene>
    <name evidence="1" type="ORF">LAZ67_8003707</name>
</gene>
<accession>A0ABY6KUJ5</accession>
<dbReference type="PROSITE" id="PS51257">
    <property type="entry name" value="PROKAR_LIPOPROTEIN"/>
    <property type="match status" value="1"/>
</dbReference>
<name>A0ABY6KUJ5_9ARAC</name>
<sequence length="211" mass="24734">MKLDNIMKDISLKIKKRIVEALVFSVVTYGCESWTLRKEERKIIEAFEIWTRRKLLRTVIEAATVKSPEDARNKRRRSLSKLKSKRLELPEERKTYNELARRGQENYQKVIQGIIHRLGVEKSDHTSLRSPLDPWNIRPNLVQDSRGSPECLRSRDKGLQTRMQRQFLKGDKKTGMCRLSGTDARLQEKTWYNDCTKFSPVAGRSCLKVRD</sequence>
<protein>
    <recommendedName>
        <fullName evidence="3">Reverse transcriptase domain-containing protein</fullName>
    </recommendedName>
</protein>
<dbReference type="Proteomes" id="UP001235939">
    <property type="component" value="Chromosome 08"/>
</dbReference>
<proteinExistence type="predicted"/>
<evidence type="ECO:0000313" key="1">
    <source>
        <dbReference type="EMBL" id="UYV71567.1"/>
    </source>
</evidence>
<evidence type="ECO:0000313" key="2">
    <source>
        <dbReference type="Proteomes" id="UP001235939"/>
    </source>
</evidence>